<dbReference type="PANTHER" id="PTHR43377:SF1">
    <property type="entry name" value="BILIVERDIN REDUCTASE A"/>
    <property type="match status" value="1"/>
</dbReference>
<feature type="region of interest" description="Disordered" evidence="1">
    <location>
        <begin position="255"/>
        <end position="285"/>
    </location>
</feature>
<name>A0A3D9FIE9_9SPHN</name>
<dbReference type="EMBL" id="QRDP01000004">
    <property type="protein sequence ID" value="RED17342.1"/>
    <property type="molecule type" value="Genomic_DNA"/>
</dbReference>
<evidence type="ECO:0000313" key="4">
    <source>
        <dbReference type="EMBL" id="RED17342.1"/>
    </source>
</evidence>
<dbReference type="SUPFAM" id="SSF55347">
    <property type="entry name" value="Glyceraldehyde-3-phosphate dehydrogenase-like, C-terminal domain"/>
    <property type="match status" value="1"/>
</dbReference>
<dbReference type="Gene3D" id="3.40.50.720">
    <property type="entry name" value="NAD(P)-binding Rossmann-like Domain"/>
    <property type="match status" value="1"/>
</dbReference>
<evidence type="ECO:0000259" key="3">
    <source>
        <dbReference type="Pfam" id="PF22725"/>
    </source>
</evidence>
<evidence type="ECO:0000313" key="5">
    <source>
        <dbReference type="Proteomes" id="UP000256310"/>
    </source>
</evidence>
<gene>
    <name evidence="4" type="ORF">DFR46_2388</name>
</gene>
<comment type="caution">
    <text evidence="4">The sequence shown here is derived from an EMBL/GenBank/DDBJ whole genome shotgun (WGS) entry which is preliminary data.</text>
</comment>
<keyword evidence="5" id="KW-1185">Reference proteome</keyword>
<dbReference type="Proteomes" id="UP000256310">
    <property type="component" value="Unassembled WGS sequence"/>
</dbReference>
<evidence type="ECO:0000256" key="1">
    <source>
        <dbReference type="SAM" id="MobiDB-lite"/>
    </source>
</evidence>
<dbReference type="GO" id="GO:0000166">
    <property type="term" value="F:nucleotide binding"/>
    <property type="evidence" value="ECO:0007669"/>
    <property type="project" value="InterPro"/>
</dbReference>
<dbReference type="OrthoDB" id="9792935at2"/>
<protein>
    <submittedName>
        <fullName evidence="4">4,5-dihydroxyphthalate dehydrogenase</fullName>
    </submittedName>
</protein>
<dbReference type="Pfam" id="PF22725">
    <property type="entry name" value="GFO_IDH_MocA_C3"/>
    <property type="match status" value="1"/>
</dbReference>
<dbReference type="Gene3D" id="3.30.360.10">
    <property type="entry name" value="Dihydrodipicolinate Reductase, domain 2"/>
    <property type="match status" value="1"/>
</dbReference>
<organism evidence="4 5">
    <name type="scientific">Parasphingopyxis lamellibrachiae</name>
    <dbReference type="NCBI Taxonomy" id="680125"/>
    <lineage>
        <taxon>Bacteria</taxon>
        <taxon>Pseudomonadati</taxon>
        <taxon>Pseudomonadota</taxon>
        <taxon>Alphaproteobacteria</taxon>
        <taxon>Sphingomonadales</taxon>
        <taxon>Sphingomonadaceae</taxon>
        <taxon>Parasphingopyxis</taxon>
    </lineage>
</organism>
<dbReference type="InterPro" id="IPR036291">
    <property type="entry name" value="NAD(P)-bd_dom_sf"/>
</dbReference>
<sequence length="388" mass="41339">MAQLRLGISGLGRGAMLTVPGLAANARIELVAGFDPSREPRLGLRRAYGVRAYESFEDLIAHPGLDAVYIASPHGHHASQAIAAARAGKHVLVEKPMAVSIAEARAMADAAAESGTCLMVGPSHGFDGPVSLAADIIASGNIGRARMIQAFNYTDFLLRPRRPEELDRERGGGVVLSQATHQIDIVRRLAGSKVRSIRAQLFDWDTERPADGAFSAFLFFENGATATLGYSGYAHYDSDALLGWIGEMGRPKARETHARARSRLAGTDEAAQKQARGFAGPASNTAEPPVAHEHFGFVLASCEQADVELTTSGVILHGDTSREELAAPLPETRRTNIGEAFAACVLDGEAPIFDGAWGLHTLACCHAILRSGDEGREVMLDEIVSESH</sequence>
<dbReference type="RefSeq" id="WP_116236627.1">
    <property type="nucleotide sequence ID" value="NZ_QRDP01000004.1"/>
</dbReference>
<dbReference type="SUPFAM" id="SSF51735">
    <property type="entry name" value="NAD(P)-binding Rossmann-fold domains"/>
    <property type="match status" value="1"/>
</dbReference>
<evidence type="ECO:0000259" key="2">
    <source>
        <dbReference type="Pfam" id="PF01408"/>
    </source>
</evidence>
<dbReference type="Pfam" id="PF01408">
    <property type="entry name" value="GFO_IDH_MocA"/>
    <property type="match status" value="1"/>
</dbReference>
<dbReference type="PANTHER" id="PTHR43377">
    <property type="entry name" value="BILIVERDIN REDUCTASE A"/>
    <property type="match status" value="1"/>
</dbReference>
<dbReference type="InterPro" id="IPR055170">
    <property type="entry name" value="GFO_IDH_MocA-like_dom"/>
</dbReference>
<dbReference type="InterPro" id="IPR051450">
    <property type="entry name" value="Gfo/Idh/MocA_Oxidoreductases"/>
</dbReference>
<feature type="domain" description="GFO/IDH/MocA-like oxidoreductase" evidence="3">
    <location>
        <begin position="133"/>
        <end position="239"/>
    </location>
</feature>
<proteinExistence type="predicted"/>
<dbReference type="AlphaFoldDB" id="A0A3D9FIE9"/>
<reference evidence="4 5" key="1">
    <citation type="submission" date="2018-07" db="EMBL/GenBank/DDBJ databases">
        <title>Genomic Encyclopedia of Type Strains, Phase IV (KMG-IV): sequencing the most valuable type-strain genomes for metagenomic binning, comparative biology and taxonomic classification.</title>
        <authorList>
            <person name="Goeker M."/>
        </authorList>
    </citation>
    <scope>NUCLEOTIDE SEQUENCE [LARGE SCALE GENOMIC DNA]</scope>
    <source>
        <strain evidence="4 5">DSM 26725</strain>
    </source>
</reference>
<dbReference type="InterPro" id="IPR000683">
    <property type="entry name" value="Gfo/Idh/MocA-like_OxRdtase_N"/>
</dbReference>
<feature type="domain" description="Gfo/Idh/MocA-like oxidoreductase N-terminal" evidence="2">
    <location>
        <begin position="5"/>
        <end position="121"/>
    </location>
</feature>
<accession>A0A3D9FIE9</accession>